<dbReference type="PROSITE" id="PS51257">
    <property type="entry name" value="PROKAR_LIPOPROTEIN"/>
    <property type="match status" value="1"/>
</dbReference>
<evidence type="ECO:0000313" key="2">
    <source>
        <dbReference type="EMBL" id="BCX89982.1"/>
    </source>
</evidence>
<reference evidence="3" key="1">
    <citation type="journal article" date="2024" name="Int. J. Syst. Evol. Microbiol.">
        <title>Methylomarinovum tepidoasis sp. nov., a moderately thermophilic methanotroph of the family Methylothermaceae isolated from a deep-sea hydrothermal field.</title>
        <authorList>
            <person name="Hirayama H."/>
            <person name="Takaki Y."/>
            <person name="Abe M."/>
            <person name="Miyazaki M."/>
            <person name="Uematsu K."/>
            <person name="Matsui Y."/>
            <person name="Takai K."/>
        </authorList>
    </citation>
    <scope>NUCLEOTIDE SEQUENCE [LARGE SCALE GENOMIC DNA]</scope>
    <source>
        <strain evidence="3">IN45</strain>
    </source>
</reference>
<feature type="domain" description="YMGG-like Gly-zipper" evidence="1">
    <location>
        <begin position="57"/>
        <end position="95"/>
    </location>
</feature>
<dbReference type="EMBL" id="AP024718">
    <property type="protein sequence ID" value="BCX89982.1"/>
    <property type="molecule type" value="Genomic_DNA"/>
</dbReference>
<dbReference type="AlphaFoldDB" id="A0AAU9C8H0"/>
<dbReference type="RefSeq" id="WP_286292571.1">
    <property type="nucleotide sequence ID" value="NZ_AP024718.1"/>
</dbReference>
<organism evidence="2 3">
    <name type="scientific">Methylomarinovum tepidoasis</name>
    <dbReference type="NCBI Taxonomy" id="2840183"/>
    <lineage>
        <taxon>Bacteria</taxon>
        <taxon>Pseudomonadati</taxon>
        <taxon>Pseudomonadota</taxon>
        <taxon>Gammaproteobacteria</taxon>
        <taxon>Methylococcales</taxon>
        <taxon>Methylothermaceae</taxon>
        <taxon>Methylomarinovum</taxon>
    </lineage>
</organism>
<evidence type="ECO:0000313" key="3">
    <source>
        <dbReference type="Proteomes" id="UP001321450"/>
    </source>
</evidence>
<name>A0AAU9C8H0_9GAMM</name>
<dbReference type="Proteomes" id="UP001321450">
    <property type="component" value="Chromosome"/>
</dbReference>
<dbReference type="InterPro" id="IPR027367">
    <property type="entry name" value="Gly-zipper_YMGG"/>
</dbReference>
<gene>
    <name evidence="2" type="ORF">MIN45_P2356</name>
</gene>
<protein>
    <recommendedName>
        <fullName evidence="1">YMGG-like Gly-zipper domain-containing protein</fullName>
    </recommendedName>
</protein>
<keyword evidence="3" id="KW-1185">Reference proteome</keyword>
<evidence type="ECO:0000259" key="1">
    <source>
        <dbReference type="Pfam" id="PF13441"/>
    </source>
</evidence>
<proteinExistence type="predicted"/>
<dbReference type="Pfam" id="PF13441">
    <property type="entry name" value="Gly-zipper_YMGG"/>
    <property type="match status" value="1"/>
</dbReference>
<dbReference type="KEGG" id="meiy:MIN45_P2356"/>
<accession>A0AAU9C8H0</accession>
<sequence>MKAIRIVILGTVMALAGCASYPGGYGYAAAPGYGYSSSAYGQPYPYRGYRVSPQVYQGAAVGAAVGAGAGALIDKHNRWRGAVIGAGLGSLLGGGLAGVQQPAR</sequence>